<dbReference type="EMBL" id="VSRR010001557">
    <property type="protein sequence ID" value="MPC26121.1"/>
    <property type="molecule type" value="Genomic_DNA"/>
</dbReference>
<evidence type="ECO:0000313" key="2">
    <source>
        <dbReference type="EMBL" id="MPC26121.1"/>
    </source>
</evidence>
<proteinExistence type="predicted"/>
<dbReference type="Proteomes" id="UP000324222">
    <property type="component" value="Unassembled WGS sequence"/>
</dbReference>
<reference evidence="2 3" key="1">
    <citation type="submission" date="2019-05" db="EMBL/GenBank/DDBJ databases">
        <title>Another draft genome of Portunus trituberculatus and its Hox gene families provides insights of decapod evolution.</title>
        <authorList>
            <person name="Jeong J.-H."/>
            <person name="Song I."/>
            <person name="Kim S."/>
            <person name="Choi T."/>
            <person name="Kim D."/>
            <person name="Ryu S."/>
            <person name="Kim W."/>
        </authorList>
    </citation>
    <scope>NUCLEOTIDE SEQUENCE [LARGE SCALE GENOMIC DNA]</scope>
    <source>
        <tissue evidence="2">Muscle</tissue>
    </source>
</reference>
<keyword evidence="3" id="KW-1185">Reference proteome</keyword>
<comment type="caution">
    <text evidence="2">The sequence shown here is derived from an EMBL/GenBank/DDBJ whole genome shotgun (WGS) entry which is preliminary data.</text>
</comment>
<protein>
    <submittedName>
        <fullName evidence="2">Uncharacterized protein</fullName>
    </submittedName>
</protein>
<feature type="region of interest" description="Disordered" evidence="1">
    <location>
        <begin position="1"/>
        <end position="37"/>
    </location>
</feature>
<name>A0A5B7DWS1_PORTR</name>
<evidence type="ECO:0000256" key="1">
    <source>
        <dbReference type="SAM" id="MobiDB-lite"/>
    </source>
</evidence>
<feature type="compositionally biased region" description="Polar residues" evidence="1">
    <location>
        <begin position="1"/>
        <end position="15"/>
    </location>
</feature>
<sequence length="86" mass="8968">MATPNPVSESPSGEGTRNVPRPGRAKDSRRSAPQSSLMVTVSVEPERCVSQAVLPSTLCLFTVGSTLPFTIESISSCGWEGVEGCG</sequence>
<organism evidence="2 3">
    <name type="scientific">Portunus trituberculatus</name>
    <name type="common">Swimming crab</name>
    <name type="synonym">Neptunus trituberculatus</name>
    <dbReference type="NCBI Taxonomy" id="210409"/>
    <lineage>
        <taxon>Eukaryota</taxon>
        <taxon>Metazoa</taxon>
        <taxon>Ecdysozoa</taxon>
        <taxon>Arthropoda</taxon>
        <taxon>Crustacea</taxon>
        <taxon>Multicrustacea</taxon>
        <taxon>Malacostraca</taxon>
        <taxon>Eumalacostraca</taxon>
        <taxon>Eucarida</taxon>
        <taxon>Decapoda</taxon>
        <taxon>Pleocyemata</taxon>
        <taxon>Brachyura</taxon>
        <taxon>Eubrachyura</taxon>
        <taxon>Portunoidea</taxon>
        <taxon>Portunidae</taxon>
        <taxon>Portuninae</taxon>
        <taxon>Portunus</taxon>
    </lineage>
</organism>
<gene>
    <name evidence="2" type="ORF">E2C01_019253</name>
</gene>
<accession>A0A5B7DWS1</accession>
<dbReference type="AlphaFoldDB" id="A0A5B7DWS1"/>
<evidence type="ECO:0000313" key="3">
    <source>
        <dbReference type="Proteomes" id="UP000324222"/>
    </source>
</evidence>